<name>A0A7W8UFX6_9HYPH</name>
<sequence>MLAGSPVDRAPYNVPSHILERGIPSGKLRSSTTHMQTRTRVYIANVSPMGHEGWDTLPPEVLKAVHAKIGPIATPDKTKFAPGLLKSPRKIKRRILR</sequence>
<protein>
    <submittedName>
        <fullName evidence="1">Uncharacterized protein</fullName>
    </submittedName>
</protein>
<dbReference type="Proteomes" id="UP000585507">
    <property type="component" value="Unassembled WGS sequence"/>
</dbReference>
<keyword evidence="2" id="KW-1185">Reference proteome</keyword>
<dbReference type="EMBL" id="JACHBK010000011">
    <property type="protein sequence ID" value="MBB5537807.1"/>
    <property type="molecule type" value="Genomic_DNA"/>
</dbReference>
<reference evidence="1 2" key="1">
    <citation type="submission" date="2020-08" db="EMBL/GenBank/DDBJ databases">
        <title>Genomic Encyclopedia of Type Strains, Phase IV (KMG-V): Genome sequencing to study the core and pangenomes of soil and plant-associated prokaryotes.</title>
        <authorList>
            <person name="Whitman W."/>
        </authorList>
    </citation>
    <scope>NUCLEOTIDE SEQUENCE [LARGE SCALE GENOMIC DNA]</scope>
    <source>
        <strain evidence="1 2">SEMIA 4084</strain>
    </source>
</reference>
<evidence type="ECO:0000313" key="2">
    <source>
        <dbReference type="Proteomes" id="UP000585507"/>
    </source>
</evidence>
<comment type="caution">
    <text evidence="1">The sequence shown here is derived from an EMBL/GenBank/DDBJ whole genome shotgun (WGS) entry which is preliminary data.</text>
</comment>
<accession>A0A7W8UFX6</accession>
<proteinExistence type="predicted"/>
<gene>
    <name evidence="1" type="ORF">GGD55_004528</name>
</gene>
<organism evidence="1 2">
    <name type="scientific">Rhizobium giardinii</name>
    <dbReference type="NCBI Taxonomy" id="56731"/>
    <lineage>
        <taxon>Bacteria</taxon>
        <taxon>Pseudomonadati</taxon>
        <taxon>Pseudomonadota</taxon>
        <taxon>Alphaproteobacteria</taxon>
        <taxon>Hyphomicrobiales</taxon>
        <taxon>Rhizobiaceae</taxon>
        <taxon>Rhizobium/Agrobacterium group</taxon>
        <taxon>Rhizobium</taxon>
    </lineage>
</organism>
<dbReference type="AlphaFoldDB" id="A0A7W8UFX6"/>
<evidence type="ECO:0000313" key="1">
    <source>
        <dbReference type="EMBL" id="MBB5537807.1"/>
    </source>
</evidence>